<dbReference type="SUPFAM" id="SSF103473">
    <property type="entry name" value="MFS general substrate transporter"/>
    <property type="match status" value="1"/>
</dbReference>
<dbReference type="InterPro" id="IPR020846">
    <property type="entry name" value="MFS_dom"/>
</dbReference>
<proteinExistence type="predicted"/>
<dbReference type="EMBL" id="PVNL01000030">
    <property type="protein sequence ID" value="PRQ09050.1"/>
    <property type="molecule type" value="Genomic_DNA"/>
</dbReference>
<dbReference type="RefSeq" id="WP_106088094.1">
    <property type="nucleotide sequence ID" value="NZ_PVNL01000030.1"/>
</dbReference>
<keyword evidence="4 5" id="KW-0472">Membrane</keyword>
<keyword evidence="3 5" id="KW-1133">Transmembrane helix</keyword>
<feature type="transmembrane region" description="Helical" evidence="5">
    <location>
        <begin position="42"/>
        <end position="60"/>
    </location>
</feature>
<reference evidence="7 8" key="1">
    <citation type="submission" date="2018-03" db="EMBL/GenBank/DDBJ databases">
        <title>Draft Genome Sequences of the Obligatory Marine Myxobacteria Enhygromyxa salina SWB007.</title>
        <authorList>
            <person name="Poehlein A."/>
            <person name="Moghaddam J.A."/>
            <person name="Harms H."/>
            <person name="Alanjari M."/>
            <person name="Koenig G.M."/>
            <person name="Daniel R."/>
            <person name="Schaeberle T.F."/>
        </authorList>
    </citation>
    <scope>NUCLEOTIDE SEQUENCE [LARGE SCALE GENOMIC DNA]</scope>
    <source>
        <strain evidence="7 8">SWB007</strain>
    </source>
</reference>
<dbReference type="InterPro" id="IPR036259">
    <property type="entry name" value="MFS_trans_sf"/>
</dbReference>
<dbReference type="PRINTS" id="PR01035">
    <property type="entry name" value="TCRTETA"/>
</dbReference>
<dbReference type="Gene3D" id="1.20.1250.20">
    <property type="entry name" value="MFS general substrate transporter like domains"/>
    <property type="match status" value="1"/>
</dbReference>
<gene>
    <name evidence="7" type="primary">tetA_1</name>
    <name evidence="7" type="ORF">ENSA7_10400</name>
</gene>
<evidence type="ECO:0000256" key="4">
    <source>
        <dbReference type="ARBA" id="ARBA00023136"/>
    </source>
</evidence>
<dbReference type="PANTHER" id="PTHR24002:SF3">
    <property type="entry name" value="SOLUTE CARRIER FAMILY 22 MEMBER 18"/>
    <property type="match status" value="1"/>
</dbReference>
<evidence type="ECO:0000313" key="8">
    <source>
        <dbReference type="Proteomes" id="UP000238823"/>
    </source>
</evidence>
<dbReference type="InterPro" id="IPR011701">
    <property type="entry name" value="MFS"/>
</dbReference>
<organism evidence="7 8">
    <name type="scientific">Enhygromyxa salina</name>
    <dbReference type="NCBI Taxonomy" id="215803"/>
    <lineage>
        <taxon>Bacteria</taxon>
        <taxon>Pseudomonadati</taxon>
        <taxon>Myxococcota</taxon>
        <taxon>Polyangia</taxon>
        <taxon>Nannocystales</taxon>
        <taxon>Nannocystaceae</taxon>
        <taxon>Enhygromyxa</taxon>
    </lineage>
</organism>
<evidence type="ECO:0000256" key="2">
    <source>
        <dbReference type="ARBA" id="ARBA00022692"/>
    </source>
</evidence>
<evidence type="ECO:0000256" key="3">
    <source>
        <dbReference type="ARBA" id="ARBA00022989"/>
    </source>
</evidence>
<sequence>MNERRGFAVLWVSVCLDMVGFGLILPVLPFHAERFGASPLEITMLAASFSVAQLFAGPLVGRLGDRIGRRPILLASLAGSCASMVMLSLADGLALMFAARLLSGSCTNAPTAQAYVAACVEPSKRAAALGRLGAATGVGFVLGPALGGLLSTPSYPGLPFVVAAVVAAVSWMLAFAWLPEVERTAGTSAGSSAPGPAARPPRRRTKLLGLALVNFGIFAAFAAMESTFALLVERRHGWGAAETGLVFALVGVVIVVSQAVIVGKLATWLGELATMRVGLVLLTLGLAAIGLAPGWVGVTLGAGLVALANGLSAPTLNAMISRRSDPAHRGADFGLVSSAGSLARILGPLAAGVAFEALGPGSPSLLGAGVALAIVSASVAIREPDPG</sequence>
<evidence type="ECO:0000313" key="7">
    <source>
        <dbReference type="EMBL" id="PRQ09050.1"/>
    </source>
</evidence>
<dbReference type="CDD" id="cd17330">
    <property type="entry name" value="MFS_SLC46_TetA_like"/>
    <property type="match status" value="1"/>
</dbReference>
<feature type="transmembrane region" description="Helical" evidence="5">
    <location>
        <begin position="7"/>
        <end position="30"/>
    </location>
</feature>
<dbReference type="Pfam" id="PF07690">
    <property type="entry name" value="MFS_1"/>
    <property type="match status" value="1"/>
</dbReference>
<dbReference type="Proteomes" id="UP000238823">
    <property type="component" value="Unassembled WGS sequence"/>
</dbReference>
<feature type="transmembrane region" description="Helical" evidence="5">
    <location>
        <begin position="72"/>
        <end position="98"/>
    </location>
</feature>
<keyword evidence="2 5" id="KW-0812">Transmembrane</keyword>
<feature type="transmembrane region" description="Helical" evidence="5">
    <location>
        <begin position="244"/>
        <end position="265"/>
    </location>
</feature>
<dbReference type="AlphaFoldDB" id="A0A2S9YVE0"/>
<evidence type="ECO:0000256" key="5">
    <source>
        <dbReference type="SAM" id="Phobius"/>
    </source>
</evidence>
<evidence type="ECO:0000256" key="1">
    <source>
        <dbReference type="ARBA" id="ARBA00004141"/>
    </source>
</evidence>
<comment type="caution">
    <text evidence="7">The sequence shown here is derived from an EMBL/GenBank/DDBJ whole genome shotgun (WGS) entry which is preliminary data.</text>
</comment>
<protein>
    <submittedName>
        <fullName evidence="7">Tetracycline resistance protein, class B</fullName>
    </submittedName>
</protein>
<accession>A0A2S9YVE0</accession>
<feature type="transmembrane region" description="Helical" evidence="5">
    <location>
        <begin position="158"/>
        <end position="178"/>
    </location>
</feature>
<comment type="subcellular location">
    <subcellularLocation>
        <location evidence="1">Membrane</location>
        <topology evidence="1">Multi-pass membrane protein</topology>
    </subcellularLocation>
</comment>
<feature type="transmembrane region" description="Helical" evidence="5">
    <location>
        <begin position="207"/>
        <end position="232"/>
    </location>
</feature>
<dbReference type="InterPro" id="IPR001958">
    <property type="entry name" value="Tet-R_TetA/multi-R_MdtG-like"/>
</dbReference>
<dbReference type="GO" id="GO:0016020">
    <property type="term" value="C:membrane"/>
    <property type="evidence" value="ECO:0007669"/>
    <property type="project" value="UniProtKB-SubCell"/>
</dbReference>
<dbReference type="OrthoDB" id="9812221at2"/>
<evidence type="ECO:0000259" key="6">
    <source>
        <dbReference type="PROSITE" id="PS50850"/>
    </source>
</evidence>
<dbReference type="PANTHER" id="PTHR24002">
    <property type="entry name" value="SOLUTE CARRIER FAMILY 22 MEMBER 18"/>
    <property type="match status" value="1"/>
</dbReference>
<dbReference type="GO" id="GO:0022857">
    <property type="term" value="F:transmembrane transporter activity"/>
    <property type="evidence" value="ECO:0007669"/>
    <property type="project" value="InterPro"/>
</dbReference>
<name>A0A2S9YVE0_9BACT</name>
<feature type="transmembrane region" description="Helical" evidence="5">
    <location>
        <begin position="277"/>
        <end position="296"/>
    </location>
</feature>
<dbReference type="PROSITE" id="PS50850">
    <property type="entry name" value="MFS"/>
    <property type="match status" value="1"/>
</dbReference>
<feature type="domain" description="Major facilitator superfamily (MFS) profile" evidence="6">
    <location>
        <begin position="6"/>
        <end position="385"/>
    </location>
</feature>